<reference evidence="1" key="1">
    <citation type="submission" date="2009-10" db="EMBL/GenBank/DDBJ databases">
        <title>Diversity of trophic interactions inside an arsenic-rich microbial ecosystem.</title>
        <authorList>
            <person name="Bertin P.N."/>
            <person name="Heinrich-Salmeron A."/>
            <person name="Pelletier E."/>
            <person name="Goulhen-Chollet F."/>
            <person name="Arsene-Ploetze F."/>
            <person name="Gallien S."/>
            <person name="Calteau A."/>
            <person name="Vallenet D."/>
            <person name="Casiot C."/>
            <person name="Chane-Woon-Ming B."/>
            <person name="Giloteaux L."/>
            <person name="Barakat M."/>
            <person name="Bonnefoy V."/>
            <person name="Bruneel O."/>
            <person name="Chandler M."/>
            <person name="Cleiss J."/>
            <person name="Duran R."/>
            <person name="Elbaz-Poulichet F."/>
            <person name="Fonknechten N."/>
            <person name="Lauga B."/>
            <person name="Mornico D."/>
            <person name="Ortet P."/>
            <person name="Schaeffer C."/>
            <person name="Siguier P."/>
            <person name="Alexander Thil Smith A."/>
            <person name="Van Dorsselaer A."/>
            <person name="Weissenbach J."/>
            <person name="Medigue C."/>
            <person name="Le Paslier D."/>
        </authorList>
    </citation>
    <scope>NUCLEOTIDE SEQUENCE</scope>
</reference>
<organism evidence="1">
    <name type="scientific">mine drainage metagenome</name>
    <dbReference type="NCBI Taxonomy" id="410659"/>
    <lineage>
        <taxon>unclassified sequences</taxon>
        <taxon>metagenomes</taxon>
        <taxon>ecological metagenomes</taxon>
    </lineage>
</organism>
<accession>E6PDK1</accession>
<evidence type="ECO:0000313" key="1">
    <source>
        <dbReference type="EMBL" id="CBH74536.1"/>
    </source>
</evidence>
<dbReference type="EMBL" id="CABL01000002">
    <property type="protein sequence ID" value="CBH74536.1"/>
    <property type="molecule type" value="Genomic_DNA"/>
</dbReference>
<proteinExistence type="predicted"/>
<protein>
    <submittedName>
        <fullName evidence="1">Uncharacterized protein</fullName>
    </submittedName>
</protein>
<sequence length="166" mass="18516">MTNSSRAPELSATFSRVSCWITYLALSTISTRRQRLSRESGRHSVMRTTSPIFASFFSSCALKRVDLRTIFPYCGCGTRVSVTTTIVLSILFEATRPCLMRRFGARSTLLCCSMLLLGHPLLGDDGLNARVRPTHRTNFAEIAQMTGTQRETKVEHLTFGLASFLL</sequence>
<comment type="caution">
    <text evidence="1">The sequence shown here is derived from an EMBL/GenBank/DDBJ whole genome shotgun (WGS) entry which is preliminary data.</text>
</comment>
<name>E6PDK1_9ZZZZ</name>
<gene>
    <name evidence="1" type="ORF">CARN1_1638</name>
</gene>
<dbReference type="AlphaFoldDB" id="E6PDK1"/>